<organism evidence="2 3">
    <name type="scientific">Frankia umida</name>
    <dbReference type="NCBI Taxonomy" id="573489"/>
    <lineage>
        <taxon>Bacteria</taxon>
        <taxon>Bacillati</taxon>
        <taxon>Actinomycetota</taxon>
        <taxon>Actinomycetes</taxon>
        <taxon>Frankiales</taxon>
        <taxon>Frankiaceae</taxon>
        <taxon>Frankia</taxon>
    </lineage>
</organism>
<feature type="region of interest" description="Disordered" evidence="1">
    <location>
        <begin position="1"/>
        <end position="74"/>
    </location>
</feature>
<dbReference type="EMBL" id="JALKFT010000018">
    <property type="protein sequence ID" value="MCK9877568.1"/>
    <property type="molecule type" value="Genomic_DNA"/>
</dbReference>
<protein>
    <submittedName>
        <fullName evidence="2">Uncharacterized protein</fullName>
    </submittedName>
</protein>
<evidence type="ECO:0000313" key="2">
    <source>
        <dbReference type="EMBL" id="MCK9877568.1"/>
    </source>
</evidence>
<comment type="caution">
    <text evidence="2">The sequence shown here is derived from an EMBL/GenBank/DDBJ whole genome shotgun (WGS) entry which is preliminary data.</text>
</comment>
<reference evidence="2 3" key="1">
    <citation type="submission" date="2022-04" db="EMBL/GenBank/DDBJ databases">
        <title>Genome diversity in the genus Frankia.</title>
        <authorList>
            <person name="Carlos-Shanley C."/>
            <person name="Hahn D."/>
        </authorList>
    </citation>
    <scope>NUCLEOTIDE SEQUENCE [LARGE SCALE GENOMIC DNA]</scope>
    <source>
        <strain evidence="2 3">Ag45/Mut15</strain>
    </source>
</reference>
<evidence type="ECO:0000313" key="3">
    <source>
        <dbReference type="Proteomes" id="UP001201873"/>
    </source>
</evidence>
<gene>
    <name evidence="2" type="ORF">MXD59_17615</name>
</gene>
<accession>A0ABT0K1B0</accession>
<dbReference type="Proteomes" id="UP001201873">
    <property type="component" value="Unassembled WGS sequence"/>
</dbReference>
<name>A0ABT0K1B0_9ACTN</name>
<feature type="compositionally biased region" description="Basic and acidic residues" evidence="1">
    <location>
        <begin position="46"/>
        <end position="56"/>
    </location>
</feature>
<keyword evidence="3" id="KW-1185">Reference proteome</keyword>
<sequence>MITGSTNGKHDPTRGRLVPHAPSDPDPERDPGSAAEPTTAADDETRDLPRPYERPSLRPVDWNGDFSSTWNSRDERDAVNELSAQYEAESEQEDLDRRSVERVERLRERADAEFDTQIAKEKEAARRAKEVDDPRARLWAKLEGLGRVFEDEDASPRSGGDGSSGAE</sequence>
<proteinExistence type="predicted"/>
<dbReference type="RefSeq" id="WP_248825785.1">
    <property type="nucleotide sequence ID" value="NZ_JALKFT010000018.1"/>
</dbReference>
<evidence type="ECO:0000256" key="1">
    <source>
        <dbReference type="SAM" id="MobiDB-lite"/>
    </source>
</evidence>